<dbReference type="InterPro" id="IPR038508">
    <property type="entry name" value="ArfGAP_dom_sf"/>
</dbReference>
<dbReference type="InterPro" id="IPR001164">
    <property type="entry name" value="ArfGAP_dom"/>
</dbReference>
<reference evidence="7" key="1">
    <citation type="submission" date="2021-06" db="EMBL/GenBank/DDBJ databases">
        <authorList>
            <consortium name="Wellcome Sanger Institute Data Sharing"/>
        </authorList>
    </citation>
    <scope>NUCLEOTIDE SEQUENCE [LARGE SCALE GENOMIC DNA]</scope>
</reference>
<dbReference type="GO" id="GO:0008270">
    <property type="term" value="F:zinc ion binding"/>
    <property type="evidence" value="ECO:0007669"/>
    <property type="project" value="UniProtKB-KW"/>
</dbReference>
<gene>
    <name evidence="7" type="primary">LOC114662392</name>
</gene>
<dbReference type="PROSITE" id="PS50238">
    <property type="entry name" value="RHOGAP"/>
    <property type="match status" value="1"/>
</dbReference>
<dbReference type="Pfam" id="PF00169">
    <property type="entry name" value="PH"/>
    <property type="match status" value="1"/>
</dbReference>
<organism evidence="7 8">
    <name type="scientific">Erpetoichthys calabaricus</name>
    <name type="common">Rope fish</name>
    <name type="synonym">Calamoichthys calabaricus</name>
    <dbReference type="NCBI Taxonomy" id="27687"/>
    <lineage>
        <taxon>Eukaryota</taxon>
        <taxon>Metazoa</taxon>
        <taxon>Chordata</taxon>
        <taxon>Craniata</taxon>
        <taxon>Vertebrata</taxon>
        <taxon>Euteleostomi</taxon>
        <taxon>Actinopterygii</taxon>
        <taxon>Polypteriformes</taxon>
        <taxon>Polypteridae</taxon>
        <taxon>Erpetoichthys</taxon>
    </lineage>
</organism>
<keyword evidence="2" id="KW-0862">Zinc</keyword>
<name>A0A8C4XC84_ERPCA</name>
<dbReference type="Pfam" id="PF01412">
    <property type="entry name" value="ArfGap"/>
    <property type="match status" value="1"/>
</dbReference>
<dbReference type="GO" id="GO:0005737">
    <property type="term" value="C:cytoplasm"/>
    <property type="evidence" value="ECO:0007669"/>
    <property type="project" value="TreeGrafter"/>
</dbReference>
<evidence type="ECO:0000313" key="8">
    <source>
        <dbReference type="Proteomes" id="UP000694620"/>
    </source>
</evidence>
<evidence type="ECO:0000259" key="4">
    <source>
        <dbReference type="PROSITE" id="PS50003"/>
    </source>
</evidence>
<protein>
    <submittedName>
        <fullName evidence="7">Arf-GAP with Rho-GAP domain, ANK repeat and PH domain-containing protein 1-like</fullName>
    </submittedName>
</protein>
<dbReference type="SUPFAM" id="SSF57863">
    <property type="entry name" value="ArfGap/RecO-like zinc finger"/>
    <property type="match status" value="1"/>
</dbReference>
<keyword evidence="2" id="KW-0479">Metal-binding</keyword>
<dbReference type="GO" id="GO:0008360">
    <property type="term" value="P:regulation of cell shape"/>
    <property type="evidence" value="ECO:0007669"/>
    <property type="project" value="TreeGrafter"/>
</dbReference>
<dbReference type="Gene3D" id="2.30.29.30">
    <property type="entry name" value="Pleckstrin-homology domain (PH domain)/Phosphotyrosine-binding domain (PTB)"/>
    <property type="match status" value="1"/>
</dbReference>
<dbReference type="RefSeq" id="XP_051790901.1">
    <property type="nucleotide sequence ID" value="XM_051934941.1"/>
</dbReference>
<dbReference type="SMART" id="SM00324">
    <property type="entry name" value="RhoGAP"/>
    <property type="match status" value="1"/>
</dbReference>
<dbReference type="AlphaFoldDB" id="A0A8C4XC84"/>
<dbReference type="PANTHER" id="PTHR45899">
    <property type="entry name" value="RHO GTPASE ACTIVATING PROTEIN AT 15B, ISOFORM C"/>
    <property type="match status" value="1"/>
</dbReference>
<dbReference type="Pfam" id="PF00620">
    <property type="entry name" value="RhoGAP"/>
    <property type="match status" value="1"/>
</dbReference>
<dbReference type="SMART" id="SM00105">
    <property type="entry name" value="ArfGap"/>
    <property type="match status" value="1"/>
</dbReference>
<accession>A0A8C4XC84</accession>
<dbReference type="PRINTS" id="PR00405">
    <property type="entry name" value="REVINTRACTNG"/>
</dbReference>
<dbReference type="SUPFAM" id="SSF48350">
    <property type="entry name" value="GTPase activation domain, GAP"/>
    <property type="match status" value="1"/>
</dbReference>
<dbReference type="InterPro" id="IPR000198">
    <property type="entry name" value="RhoGAP_dom"/>
</dbReference>
<evidence type="ECO:0000259" key="5">
    <source>
        <dbReference type="PROSITE" id="PS50115"/>
    </source>
</evidence>
<dbReference type="Gene3D" id="1.10.555.10">
    <property type="entry name" value="Rho GTPase activation protein"/>
    <property type="match status" value="1"/>
</dbReference>
<dbReference type="GO" id="GO:0005096">
    <property type="term" value="F:GTPase activator activity"/>
    <property type="evidence" value="ECO:0007669"/>
    <property type="project" value="UniProtKB-KW"/>
</dbReference>
<dbReference type="PANTHER" id="PTHR45899:SF5">
    <property type="entry name" value="ARF-GAP WITH RHO-GAP DOMAIN, ANK REPEAT AND PH DOMAIN-CONTAINING PROTEIN 1-LIKE"/>
    <property type="match status" value="1"/>
</dbReference>
<evidence type="ECO:0000256" key="2">
    <source>
        <dbReference type="PROSITE-ProRule" id="PRU00288"/>
    </source>
</evidence>
<feature type="domain" description="Rho-GAP" evidence="6">
    <location>
        <begin position="790"/>
        <end position="974"/>
    </location>
</feature>
<keyword evidence="2" id="KW-0863">Zinc-finger</keyword>
<dbReference type="GO" id="GO:0007165">
    <property type="term" value="P:signal transduction"/>
    <property type="evidence" value="ECO:0007669"/>
    <property type="project" value="InterPro"/>
</dbReference>
<reference evidence="7" key="2">
    <citation type="submission" date="2025-08" db="UniProtKB">
        <authorList>
            <consortium name="Ensembl"/>
        </authorList>
    </citation>
    <scope>IDENTIFICATION</scope>
</reference>
<dbReference type="InterPro" id="IPR052227">
    <property type="entry name" value="Arf-Rho-GAP_ANK-PH_domain"/>
</dbReference>
<dbReference type="Proteomes" id="UP000694620">
    <property type="component" value="Chromosome 12"/>
</dbReference>
<dbReference type="RefSeq" id="XP_028671655.1">
    <property type="nucleotide sequence ID" value="XM_028815822.2"/>
</dbReference>
<feature type="domain" description="PH" evidence="4">
    <location>
        <begin position="299"/>
        <end position="388"/>
    </location>
</feature>
<evidence type="ECO:0000256" key="3">
    <source>
        <dbReference type="SAM" id="MobiDB-lite"/>
    </source>
</evidence>
<sequence>MDDATVSKAPPLPKPRKFKQSDLQQTPSIPPIPKPRLIKTEPIFDEKKPIPTQHEFDAGKPYIAKDFKEMNGIPVPPKCEKFVQQEKCHCTPDTTQRINSIPSDNSGITTQGSFFQVNLEWMTSAFDKKNSPFLGQNAETVHTRKHLMGSQVSQADPEPTQLDTRIIHRASSVRVSRSTQSCAVWQVTESSQPVPPTDVTKNDSYSRSNWLEVHIGKRVHAMWVEFDRRLVSIYKKRTDKFTEIVFPAASINHVAPSNITKFSVNIGTKCFEFSAPTRAICDGWVTSLRNPLPEEPSDPAVLEGILVLKELRSKLYVALKRDKLWLYQDREHFRESIGITTINLNVAQVRKTVKHGFDITTPYKTFNFTTSSIHELSTWVSALSQGIKDSISFDEVAKRIWENPSNKLCVDCQSPDPEWASVNLIVVICNKCSGIHRSLGVRLSKVRSIMMDRKVWTEPLIMLFMLYGNKLANEIWGHHIPANEQIFPDASPEQRKAFIWAKYHQGRYCKLHTLFPNEEQLYKRLCTVACSSDIMETMSLLCSGAQLSHTTQDGLSPAALAKRAGQMLQAELLQLNENIDFPHLKGLGSKNDNNKKNASSSDKEFIGNLETDKLIYEKEDSGPIDYLELKNVVSVFDTSDGQVCEYVMITLKEKLQCTADNQEILRGHLSHITKVLLPFEVQDSELEGMMAVSKVYVKDGEQQGRKEAWAALRGTDLLLRYTSDKPRTNKLKKSPVLIPLQHSDFDSLENTIQIVTSNRTLSLMFPNLLSCQMWRNQMERVLFTGTPGESPLGSLYPSEELVCESLPPAIERCISHITKHGLNIEGVYRRCGQATKVGQLVECLNKAPANVQFDEGEQGVLDVAAAMKQCLRLQEPLFAESTFMLWQRASSLQDEVERIKAYKQTLQQLPAKQQSALHDIFGHFFQVHLYSSTNLMTAQNLALVLTPTVFFNKAISSELVCLIRELITHYTSVFQELGGEGETSRF</sequence>
<dbReference type="GeneTree" id="ENSGT00940000157424"/>
<dbReference type="RefSeq" id="XP_028671657.1">
    <property type="nucleotide sequence ID" value="XM_028815824.2"/>
</dbReference>
<dbReference type="Ensembl" id="ENSECRT00000020723.1">
    <property type="protein sequence ID" value="ENSECRP00000020286.1"/>
    <property type="gene ID" value="ENSECRG00000013625.1"/>
</dbReference>
<feature type="region of interest" description="Disordered" evidence="3">
    <location>
        <begin position="1"/>
        <end position="37"/>
    </location>
</feature>
<feature type="domain" description="Arf-GAP" evidence="5">
    <location>
        <begin position="394"/>
        <end position="520"/>
    </location>
</feature>
<dbReference type="PROSITE" id="PS50003">
    <property type="entry name" value="PH_DOMAIN"/>
    <property type="match status" value="1"/>
</dbReference>
<evidence type="ECO:0000313" key="7">
    <source>
        <dbReference type="Ensembl" id="ENSECRP00000020286.1"/>
    </source>
</evidence>
<dbReference type="PROSITE" id="PS50115">
    <property type="entry name" value="ARFGAP"/>
    <property type="match status" value="1"/>
</dbReference>
<proteinExistence type="predicted"/>
<dbReference type="Gene3D" id="1.10.220.150">
    <property type="entry name" value="Arf GTPase activating protein"/>
    <property type="match status" value="1"/>
</dbReference>
<dbReference type="SUPFAM" id="SSF50729">
    <property type="entry name" value="PH domain-like"/>
    <property type="match status" value="2"/>
</dbReference>
<evidence type="ECO:0000259" key="6">
    <source>
        <dbReference type="PROSITE" id="PS50238"/>
    </source>
</evidence>
<dbReference type="InterPro" id="IPR011993">
    <property type="entry name" value="PH-like_dom_sf"/>
</dbReference>
<dbReference type="InterPro" id="IPR008936">
    <property type="entry name" value="Rho_GTPase_activation_prot"/>
</dbReference>
<dbReference type="GO" id="GO:0005547">
    <property type="term" value="F:phosphatidylinositol-3,4,5-trisphosphate binding"/>
    <property type="evidence" value="ECO:0007669"/>
    <property type="project" value="TreeGrafter"/>
</dbReference>
<keyword evidence="1" id="KW-0343">GTPase activation</keyword>
<reference evidence="7" key="3">
    <citation type="submission" date="2025-09" db="UniProtKB">
        <authorList>
            <consortium name="Ensembl"/>
        </authorList>
    </citation>
    <scope>IDENTIFICATION</scope>
</reference>
<dbReference type="GeneID" id="114662392"/>
<keyword evidence="8" id="KW-1185">Reference proteome</keyword>
<evidence type="ECO:0000256" key="1">
    <source>
        <dbReference type="ARBA" id="ARBA00022468"/>
    </source>
</evidence>
<dbReference type="InterPro" id="IPR037278">
    <property type="entry name" value="ARFGAP/RecO"/>
</dbReference>
<dbReference type="InterPro" id="IPR001849">
    <property type="entry name" value="PH_domain"/>
</dbReference>
<dbReference type="SMART" id="SM00233">
    <property type="entry name" value="PH"/>
    <property type="match status" value="3"/>
</dbReference>